<feature type="chain" id="PRO_5013231517" evidence="2">
    <location>
        <begin position="20"/>
        <end position="156"/>
    </location>
</feature>
<feature type="compositionally biased region" description="Polar residues" evidence="1">
    <location>
        <begin position="53"/>
        <end position="68"/>
    </location>
</feature>
<comment type="caution">
    <text evidence="3">The sequence shown here is derived from an EMBL/GenBank/DDBJ whole genome shotgun (WGS) entry which is preliminary data.</text>
</comment>
<reference evidence="3 4" key="1">
    <citation type="submission" date="2016-07" db="EMBL/GenBank/DDBJ databases">
        <title>Pervasive Adenine N6-methylation of Active Genes in Fungi.</title>
        <authorList>
            <consortium name="DOE Joint Genome Institute"/>
            <person name="Mondo S.J."/>
            <person name="Dannebaum R.O."/>
            <person name="Kuo R.C."/>
            <person name="Labutti K."/>
            <person name="Haridas S."/>
            <person name="Kuo A."/>
            <person name="Salamov A."/>
            <person name="Ahrendt S.R."/>
            <person name="Lipzen A."/>
            <person name="Sullivan W."/>
            <person name="Andreopoulos W.B."/>
            <person name="Clum A."/>
            <person name="Lindquist E."/>
            <person name="Daum C."/>
            <person name="Ramamoorthy G.K."/>
            <person name="Gryganskyi A."/>
            <person name="Culley D."/>
            <person name="Magnuson J.K."/>
            <person name="James T.Y."/>
            <person name="O'Malley M.A."/>
            <person name="Stajich J.E."/>
            <person name="Spatafora J.W."/>
            <person name="Visel A."/>
            <person name="Grigoriev I.V."/>
        </authorList>
    </citation>
    <scope>NUCLEOTIDE SEQUENCE [LARGE SCALE GENOMIC DNA]</scope>
    <source>
        <strain evidence="3 4">ATCC 12442</strain>
    </source>
</reference>
<dbReference type="EMBL" id="MCFD01000003">
    <property type="protein sequence ID" value="ORX71781.1"/>
    <property type="molecule type" value="Genomic_DNA"/>
</dbReference>
<feature type="signal peptide" evidence="2">
    <location>
        <begin position="1"/>
        <end position="19"/>
    </location>
</feature>
<feature type="compositionally biased region" description="Low complexity" evidence="1">
    <location>
        <begin position="123"/>
        <end position="132"/>
    </location>
</feature>
<dbReference type="Proteomes" id="UP000193922">
    <property type="component" value="Unassembled WGS sequence"/>
</dbReference>
<organism evidence="3 4">
    <name type="scientific">Linderina pennispora</name>
    <dbReference type="NCBI Taxonomy" id="61395"/>
    <lineage>
        <taxon>Eukaryota</taxon>
        <taxon>Fungi</taxon>
        <taxon>Fungi incertae sedis</taxon>
        <taxon>Zoopagomycota</taxon>
        <taxon>Kickxellomycotina</taxon>
        <taxon>Kickxellomycetes</taxon>
        <taxon>Kickxellales</taxon>
        <taxon>Kickxellaceae</taxon>
        <taxon>Linderina</taxon>
    </lineage>
</organism>
<evidence type="ECO:0000313" key="4">
    <source>
        <dbReference type="Proteomes" id="UP000193922"/>
    </source>
</evidence>
<name>A0A1Y1WE28_9FUNG</name>
<protein>
    <submittedName>
        <fullName evidence="3">Uncharacterized protein</fullName>
    </submittedName>
</protein>
<feature type="compositionally biased region" description="Low complexity" evidence="1">
    <location>
        <begin position="69"/>
        <end position="111"/>
    </location>
</feature>
<dbReference type="RefSeq" id="XP_040745205.1">
    <property type="nucleotide sequence ID" value="XM_040885357.1"/>
</dbReference>
<evidence type="ECO:0000256" key="1">
    <source>
        <dbReference type="SAM" id="MobiDB-lite"/>
    </source>
</evidence>
<evidence type="ECO:0000256" key="2">
    <source>
        <dbReference type="SAM" id="SignalP"/>
    </source>
</evidence>
<keyword evidence="2" id="KW-0732">Signal</keyword>
<sequence length="156" mass="16191">MRFISFATVCAIGMSPILAAPALSSFLAMPGVGGNPAIPVTPADSVTPDVTRYFSTTPPKYWTSGNQLSSTSTTTVSEPGTTTSKETSTSAGASGTTSKTTTHTNTYSSASQPTDPGASNLYTATTPTSTTTEHQKPTKCLTQDHPSLVYPTDHQH</sequence>
<gene>
    <name evidence="3" type="ORF">DL89DRAFT_255517</name>
</gene>
<accession>A0A1Y1WE28</accession>
<feature type="region of interest" description="Disordered" evidence="1">
    <location>
        <begin position="51"/>
        <end position="156"/>
    </location>
</feature>
<proteinExistence type="predicted"/>
<dbReference type="AlphaFoldDB" id="A0A1Y1WE28"/>
<keyword evidence="4" id="KW-1185">Reference proteome</keyword>
<dbReference type="GeneID" id="63802005"/>
<evidence type="ECO:0000313" key="3">
    <source>
        <dbReference type="EMBL" id="ORX71781.1"/>
    </source>
</evidence>